<dbReference type="PANTHER" id="PTHR43449:SF3">
    <property type="entry name" value="POLYMERASE NUCLEOTIDYL TRANSFERASE DOMAIN-CONTAINING PROTEIN"/>
    <property type="match status" value="1"/>
</dbReference>
<gene>
    <name evidence="2" type="ORF">B9J98_00925</name>
</gene>
<evidence type="ECO:0000259" key="1">
    <source>
        <dbReference type="Pfam" id="PF18765"/>
    </source>
</evidence>
<evidence type="ECO:0000313" key="3">
    <source>
        <dbReference type="Proteomes" id="UP000244066"/>
    </source>
</evidence>
<reference evidence="2 3" key="1">
    <citation type="submission" date="2017-04" db="EMBL/GenBank/DDBJ databases">
        <title>Draft Aigarchaeota genome from a New Zealand hot spring.</title>
        <authorList>
            <person name="Reysenbach A.-L."/>
            <person name="Donaho J.A."/>
            <person name="Gerhart J."/>
            <person name="Kelley J.F."/>
            <person name="Kouba K."/>
            <person name="Podar M."/>
            <person name="Stott M."/>
        </authorList>
    </citation>
    <scope>NUCLEOTIDE SEQUENCE [LARGE SCALE GENOMIC DNA]</scope>
    <source>
        <strain evidence="2">NZ13_MG1</strain>
    </source>
</reference>
<feature type="domain" description="Polymerase beta nucleotidyltransferase" evidence="1">
    <location>
        <begin position="13"/>
        <end position="104"/>
    </location>
</feature>
<name>A0A2R7Y9V8_9ARCH</name>
<dbReference type="CDD" id="cd05403">
    <property type="entry name" value="NT_KNTase_like"/>
    <property type="match status" value="1"/>
</dbReference>
<dbReference type="Pfam" id="PF18765">
    <property type="entry name" value="Polbeta"/>
    <property type="match status" value="1"/>
</dbReference>
<accession>A0A2R7Y9V8</accession>
<dbReference type="PANTHER" id="PTHR43449">
    <property type="entry name" value="NUCLEOTIDYLTRANSFERASE"/>
    <property type="match status" value="1"/>
</dbReference>
<proteinExistence type="predicted"/>
<organism evidence="2 3">
    <name type="scientific">Candidatus Terraquivivens tikiterensis</name>
    <dbReference type="NCBI Taxonomy" id="1980982"/>
    <lineage>
        <taxon>Archaea</taxon>
        <taxon>Nitrososphaerota</taxon>
        <taxon>Candidatus Wolframiiraptoraceae</taxon>
        <taxon>Candidatus Terraquivivens</taxon>
    </lineage>
</organism>
<dbReference type="InterPro" id="IPR041633">
    <property type="entry name" value="Polbeta"/>
</dbReference>
<evidence type="ECO:0000313" key="2">
    <source>
        <dbReference type="EMBL" id="PUA34187.1"/>
    </source>
</evidence>
<comment type="caution">
    <text evidence="2">The sequence shown here is derived from an EMBL/GenBank/DDBJ whole genome shotgun (WGS) entry which is preliminary data.</text>
</comment>
<dbReference type="InterPro" id="IPR043519">
    <property type="entry name" value="NT_sf"/>
</dbReference>
<dbReference type="SUPFAM" id="SSF81301">
    <property type="entry name" value="Nucleotidyltransferase"/>
    <property type="match status" value="1"/>
</dbReference>
<dbReference type="Proteomes" id="UP000244066">
    <property type="component" value="Unassembled WGS sequence"/>
</dbReference>
<dbReference type="EMBL" id="NDWU01000002">
    <property type="protein sequence ID" value="PUA34187.1"/>
    <property type="molecule type" value="Genomic_DNA"/>
</dbReference>
<protein>
    <recommendedName>
        <fullName evidence="1">Polymerase beta nucleotidyltransferase domain-containing protein</fullName>
    </recommendedName>
</protein>
<dbReference type="Gene3D" id="3.30.460.10">
    <property type="entry name" value="Beta Polymerase, domain 2"/>
    <property type="match status" value="1"/>
</dbReference>
<sequence length="138" mass="16285">MPRSDSLTNYMERLFEKNGGKIVSVVLFGSMAKETYTIHSDYDLLIVVSEERLNLKDRFYEYSKYSDGWVEAFVYTVEEVREMFRDKNTLILEALKDGVTLYDKGFWESLRKEFEELLRCGIVTPKKDGWIINRKSNP</sequence>
<dbReference type="AlphaFoldDB" id="A0A2R7Y9V8"/>